<dbReference type="Pfam" id="PF18603">
    <property type="entry name" value="LAL_C2"/>
    <property type="match status" value="1"/>
</dbReference>
<keyword evidence="3 4" id="KW-0067">ATP-binding</keyword>
<dbReference type="InterPro" id="IPR013815">
    <property type="entry name" value="ATP_grasp_subdomain_1"/>
</dbReference>
<evidence type="ECO:0000313" key="6">
    <source>
        <dbReference type="EMBL" id="GEM74840.1"/>
    </source>
</evidence>
<name>A0A511QC21_9VIBR</name>
<sequence length="409" mass="45530">MKTVVFIETNFSGLDAIVYCKKKGYHTVLITDSRERFKKWFPASSIYKIELADKIISVNNSNNKDEVISALKKEYEKVDAILTFAEIRTHVTAQICFELGLRGATPESIKIAQDKSKFRQVLIDKGVDNVQYQKINTPSELKDICDSLNFPLFLKPVQGHSSIGARVCYKKDDVDTLIAQLTQISEDWISQSYVIEDFLDGQLVSVEVLTTSSGHHQVIGISDRDVISNSIEIGASFPFKNTHKQAIEEKACKALDAIGYDFGPSHVELILTDTGPHLVEVNTRVGGSGHSTMLELSTERSIVGDCVELCLGNISNDGGLYEHKQGAAWHCFVSSQSGVLKELPNTEQLSLLPGVEHVWIHKEIGESILDLNSNYSWIIQVMCKGENQEDAKHKVTKAIQYARDNIVIV</sequence>
<dbReference type="GO" id="GO:0016874">
    <property type="term" value="F:ligase activity"/>
    <property type="evidence" value="ECO:0007669"/>
    <property type="project" value="UniProtKB-KW"/>
</dbReference>
<gene>
    <name evidence="6" type="ORF">VSA01S_09520</name>
</gene>
<dbReference type="PANTHER" id="PTHR43585">
    <property type="entry name" value="FUMIPYRROLE BIOSYNTHESIS PROTEIN C"/>
    <property type="match status" value="1"/>
</dbReference>
<evidence type="ECO:0000259" key="5">
    <source>
        <dbReference type="PROSITE" id="PS50975"/>
    </source>
</evidence>
<dbReference type="Gene3D" id="3.30.1490.20">
    <property type="entry name" value="ATP-grasp fold, A domain"/>
    <property type="match status" value="1"/>
</dbReference>
<reference evidence="6 7" key="1">
    <citation type="submission" date="2019-07" db="EMBL/GenBank/DDBJ databases">
        <title>Whole genome shotgun sequence of Vibrio sagamiensis NBRC 104589.</title>
        <authorList>
            <person name="Hosoyama A."/>
            <person name="Uohara A."/>
            <person name="Ohji S."/>
            <person name="Ichikawa N."/>
        </authorList>
    </citation>
    <scope>NUCLEOTIDE SEQUENCE [LARGE SCALE GENOMIC DNA]</scope>
    <source>
        <strain evidence="6 7">NBRC 104589</strain>
    </source>
</reference>
<dbReference type="GO" id="GO:0005524">
    <property type="term" value="F:ATP binding"/>
    <property type="evidence" value="ECO:0007669"/>
    <property type="project" value="UniProtKB-UniRule"/>
</dbReference>
<dbReference type="InterPro" id="IPR040570">
    <property type="entry name" value="LAL_C2"/>
</dbReference>
<dbReference type="GO" id="GO:0046872">
    <property type="term" value="F:metal ion binding"/>
    <property type="evidence" value="ECO:0007669"/>
    <property type="project" value="InterPro"/>
</dbReference>
<evidence type="ECO:0000256" key="2">
    <source>
        <dbReference type="ARBA" id="ARBA00022741"/>
    </source>
</evidence>
<dbReference type="Proteomes" id="UP000321922">
    <property type="component" value="Unassembled WGS sequence"/>
</dbReference>
<dbReference type="InterPro" id="IPR011761">
    <property type="entry name" value="ATP-grasp"/>
</dbReference>
<organism evidence="6 7">
    <name type="scientific">Vibrio sagamiensis NBRC 104589</name>
    <dbReference type="NCBI Taxonomy" id="1219064"/>
    <lineage>
        <taxon>Bacteria</taxon>
        <taxon>Pseudomonadati</taxon>
        <taxon>Pseudomonadota</taxon>
        <taxon>Gammaproteobacteria</taxon>
        <taxon>Vibrionales</taxon>
        <taxon>Vibrionaceae</taxon>
        <taxon>Vibrio</taxon>
    </lineage>
</organism>
<evidence type="ECO:0000256" key="1">
    <source>
        <dbReference type="ARBA" id="ARBA00022598"/>
    </source>
</evidence>
<feature type="domain" description="ATP-grasp" evidence="5">
    <location>
        <begin position="119"/>
        <end position="311"/>
    </location>
</feature>
<dbReference type="AlphaFoldDB" id="A0A511QC21"/>
<dbReference type="RefSeq" id="WP_039983695.1">
    <property type="nucleotide sequence ID" value="NZ_BAOJ01000281.1"/>
</dbReference>
<accession>A0A511QC21</accession>
<evidence type="ECO:0000256" key="3">
    <source>
        <dbReference type="ARBA" id="ARBA00022840"/>
    </source>
</evidence>
<evidence type="ECO:0000313" key="7">
    <source>
        <dbReference type="Proteomes" id="UP000321922"/>
    </source>
</evidence>
<dbReference type="SUPFAM" id="SSF56059">
    <property type="entry name" value="Glutathione synthetase ATP-binding domain-like"/>
    <property type="match status" value="1"/>
</dbReference>
<comment type="caution">
    <text evidence="6">The sequence shown here is derived from an EMBL/GenBank/DDBJ whole genome shotgun (WGS) entry which is preliminary data.</text>
</comment>
<dbReference type="EMBL" id="BJXJ01000007">
    <property type="protein sequence ID" value="GEM74840.1"/>
    <property type="molecule type" value="Genomic_DNA"/>
</dbReference>
<proteinExistence type="predicted"/>
<keyword evidence="2 4" id="KW-0547">Nucleotide-binding</keyword>
<dbReference type="OrthoDB" id="9803907at2"/>
<evidence type="ECO:0000256" key="4">
    <source>
        <dbReference type="PROSITE-ProRule" id="PRU00409"/>
    </source>
</evidence>
<keyword evidence="1" id="KW-0436">Ligase</keyword>
<dbReference type="PROSITE" id="PS50975">
    <property type="entry name" value="ATP_GRASP"/>
    <property type="match status" value="1"/>
</dbReference>
<dbReference type="PANTHER" id="PTHR43585:SF2">
    <property type="entry name" value="ATP-GRASP ENZYME FSQD"/>
    <property type="match status" value="1"/>
</dbReference>
<dbReference type="Pfam" id="PF13535">
    <property type="entry name" value="ATP-grasp_4"/>
    <property type="match status" value="1"/>
</dbReference>
<protein>
    <recommendedName>
        <fullName evidence="5">ATP-grasp domain-containing protein</fullName>
    </recommendedName>
</protein>
<keyword evidence="7" id="KW-1185">Reference proteome</keyword>
<dbReference type="InterPro" id="IPR052032">
    <property type="entry name" value="ATP-dep_AA_Ligase"/>
</dbReference>
<dbReference type="Gene3D" id="3.30.470.20">
    <property type="entry name" value="ATP-grasp fold, B domain"/>
    <property type="match status" value="1"/>
</dbReference>
<dbReference type="Gene3D" id="3.40.50.20">
    <property type="match status" value="1"/>
</dbReference>